<sequence length="47" mass="5525">MDKKQLHSGGFVPKYQLEKLAEKGNEEAKKTLLQMQQIEDKNKCYKK</sequence>
<comment type="caution">
    <text evidence="1">The sequence shown here is derived from an EMBL/GenBank/DDBJ whole genome shotgun (WGS) entry which is preliminary data.</text>
</comment>
<reference evidence="1 2" key="1">
    <citation type="journal article" date="2013" name="Genome Announc.">
        <title>Draft Genome Sequence of Bacillus thuringiensis var. thuringiensis Strain T01-328, a Brazilian Isolate That Produces a Soluble Pesticide Protein, Cry1Ia.</title>
        <authorList>
            <person name="Varani A.M."/>
            <person name="Lemos M.V."/>
            <person name="Fernandes C.C."/>
            <person name="Lemos E.G."/>
            <person name="Alves E.C."/>
            <person name="Desiderio J.A."/>
        </authorList>
    </citation>
    <scope>NUCLEOTIDE SEQUENCE [LARGE SCALE GENOMIC DNA]</scope>
    <source>
        <strain evidence="1 2">T01-328</strain>
    </source>
</reference>
<accession>A0AAN4KLK0</accession>
<protein>
    <submittedName>
        <fullName evidence="1">Uncharacterized protein</fullName>
    </submittedName>
</protein>
<dbReference type="GeneID" id="67471016"/>
<name>A0AAN4KLK0_BACTU</name>
<dbReference type="AlphaFoldDB" id="A0AAN4KLK0"/>
<dbReference type="RefSeq" id="WP_000358798.1">
    <property type="nucleotide sequence ID" value="NZ_ARXZ02000086.1"/>
</dbReference>
<evidence type="ECO:0000313" key="2">
    <source>
        <dbReference type="Proteomes" id="UP000013487"/>
    </source>
</evidence>
<dbReference type="EMBL" id="ARXZ02000086">
    <property type="protein sequence ID" value="ERH96512.1"/>
    <property type="molecule type" value="Genomic_DNA"/>
</dbReference>
<gene>
    <name evidence="1" type="ORF">BTCBT_007347</name>
</gene>
<dbReference type="Proteomes" id="UP000013487">
    <property type="component" value="Unassembled WGS sequence"/>
</dbReference>
<evidence type="ECO:0000313" key="1">
    <source>
        <dbReference type="EMBL" id="ERH96512.1"/>
    </source>
</evidence>
<organism evidence="1 2">
    <name type="scientific">Bacillus thuringiensis T01-328</name>
    <dbReference type="NCBI Taxonomy" id="1324966"/>
    <lineage>
        <taxon>Bacteria</taxon>
        <taxon>Bacillati</taxon>
        <taxon>Bacillota</taxon>
        <taxon>Bacilli</taxon>
        <taxon>Bacillales</taxon>
        <taxon>Bacillaceae</taxon>
        <taxon>Bacillus</taxon>
        <taxon>Bacillus cereus group</taxon>
    </lineage>
</organism>
<proteinExistence type="predicted"/>